<feature type="region of interest" description="Disordered" evidence="1">
    <location>
        <begin position="1"/>
        <end position="156"/>
    </location>
</feature>
<name>A0A9P5VHX4_9FUNG</name>
<protein>
    <submittedName>
        <fullName evidence="2">Transcription factor 25</fullName>
    </submittedName>
</protein>
<evidence type="ECO:0000313" key="3">
    <source>
        <dbReference type="Proteomes" id="UP000696485"/>
    </source>
</evidence>
<dbReference type="GO" id="GO:1990116">
    <property type="term" value="P:ribosome-associated ubiquitin-dependent protein catabolic process"/>
    <property type="evidence" value="ECO:0007669"/>
    <property type="project" value="TreeGrafter"/>
</dbReference>
<evidence type="ECO:0000256" key="1">
    <source>
        <dbReference type="SAM" id="MobiDB-lite"/>
    </source>
</evidence>
<feature type="region of interest" description="Disordered" evidence="1">
    <location>
        <begin position="794"/>
        <end position="838"/>
    </location>
</feature>
<feature type="compositionally biased region" description="Acidic residues" evidence="1">
    <location>
        <begin position="62"/>
        <end position="72"/>
    </location>
</feature>
<keyword evidence="3" id="KW-1185">Reference proteome</keyword>
<dbReference type="GO" id="GO:1990112">
    <property type="term" value="C:RQC complex"/>
    <property type="evidence" value="ECO:0007669"/>
    <property type="project" value="TreeGrafter"/>
</dbReference>
<dbReference type="InterPro" id="IPR006994">
    <property type="entry name" value="TCF25/Rqc1"/>
</dbReference>
<dbReference type="PANTHER" id="PTHR22684">
    <property type="entry name" value="NULP1-RELATED"/>
    <property type="match status" value="1"/>
</dbReference>
<sequence length="838" mass="92219">MSSRAMKKLLRDSNGPSPLKEDIIAPKGTNHDHEDDHEEEEEEEEDYVAKRPPARNLFALLDGDDDDEEEEKDSNNEEKEVVVIPSSKASKKSKKKKKSKAASGAANPFDLLKEENDSAPETTASSPPPPAAATTGSKTKSNKNKKKKGKAKTMEEMSVEEFEMSLQQMNQQLGTLSDAGSSSKPVAPLKQLLAVDTRFLDADAEMKKMFGARVVNSEIKDRRYAKVTKKALLAQPRGTWPVRKASGLSMEIVDTDKENVMTFKIAHSDSYQRTQLKFLGAVASYDPNNLVALLRESPFHIDTLLQLSEVSKHNGDNSLAGEFIEQALFAFEKSFHSLFNIASGSVRLSFMEVENRSFFLAIHRHIQFLGRRGCWRTAFEFNKLLLSLDPVHDELGALLSIDFYALKAQEYNYLKRLYQRLQEDHGLDQLPNFAYSVAMAQFHLETAEGKDHNESSKLLQRAIVLFPTAVPLLADQGGFSVESEMAYEAAFFPPTDLPKVLDLYIHLFVSRNFALWKEPEVITWLKSNVQICVRTRFNNSSDPVVQEASKLLKELASGTGKQTSTSILSYSADGQLESLSDNPYPSTQDPRNVSLRVCRHVLVSDFNSLARYLPQEIVTATMHMHDPLPPAGSRNIYEERYEAQRGGLMGGARDAAQTVLEEVVRRLIPGAGGAGGAAGLREDQLRQVAEAVQMLQARIAAGPTEGGLPGAFPGAEGGAVEAEGGEAEETALNTTEGQSVFRSLTDMMQLLGFGGRAANAATGPAASEGESEEDAARTFTQEETNELVAAMANTLALQERGDDDSGDDDEDYDYEDGEEGPYDGEDDGWEPYDPAAYQ</sequence>
<feature type="compositionally biased region" description="Acidic residues" evidence="1">
    <location>
        <begin position="801"/>
        <end position="830"/>
    </location>
</feature>
<organism evidence="2 3">
    <name type="scientific">Podila minutissima</name>
    <dbReference type="NCBI Taxonomy" id="64525"/>
    <lineage>
        <taxon>Eukaryota</taxon>
        <taxon>Fungi</taxon>
        <taxon>Fungi incertae sedis</taxon>
        <taxon>Mucoromycota</taxon>
        <taxon>Mortierellomycotina</taxon>
        <taxon>Mortierellomycetes</taxon>
        <taxon>Mortierellales</taxon>
        <taxon>Mortierellaceae</taxon>
        <taxon>Podila</taxon>
    </lineage>
</organism>
<dbReference type="AlphaFoldDB" id="A0A9P5VHX4"/>
<feature type="compositionally biased region" description="Low complexity" evidence="1">
    <location>
        <begin position="759"/>
        <end position="768"/>
    </location>
</feature>
<evidence type="ECO:0000313" key="2">
    <source>
        <dbReference type="EMBL" id="KAF9325589.1"/>
    </source>
</evidence>
<dbReference type="PANTHER" id="PTHR22684:SF0">
    <property type="entry name" value="RIBOSOME QUALITY CONTROL COMPLEX SUBUNIT TCF25"/>
    <property type="match status" value="1"/>
</dbReference>
<feature type="compositionally biased region" description="Basic and acidic residues" evidence="1">
    <location>
        <begin position="19"/>
        <end position="34"/>
    </location>
</feature>
<dbReference type="Pfam" id="PF04910">
    <property type="entry name" value="Tcf25"/>
    <property type="match status" value="1"/>
</dbReference>
<comment type="caution">
    <text evidence="2">The sequence shown here is derived from an EMBL/GenBank/DDBJ whole genome shotgun (WGS) entry which is preliminary data.</text>
</comment>
<dbReference type="GO" id="GO:0072344">
    <property type="term" value="P:rescue of stalled ribosome"/>
    <property type="evidence" value="ECO:0007669"/>
    <property type="project" value="TreeGrafter"/>
</dbReference>
<feature type="compositionally biased region" description="Basic residues" evidence="1">
    <location>
        <begin position="89"/>
        <end position="100"/>
    </location>
</feature>
<feature type="compositionally biased region" description="Basic residues" evidence="1">
    <location>
        <begin position="140"/>
        <end position="151"/>
    </location>
</feature>
<dbReference type="EMBL" id="JAAAUY010000900">
    <property type="protein sequence ID" value="KAF9325589.1"/>
    <property type="molecule type" value="Genomic_DNA"/>
</dbReference>
<proteinExistence type="predicted"/>
<feature type="region of interest" description="Disordered" evidence="1">
    <location>
        <begin position="759"/>
        <end position="780"/>
    </location>
</feature>
<accession>A0A9P5VHX4</accession>
<reference evidence="2" key="1">
    <citation type="journal article" date="2020" name="Fungal Divers.">
        <title>Resolving the Mortierellaceae phylogeny through synthesis of multi-gene phylogenetics and phylogenomics.</title>
        <authorList>
            <person name="Vandepol N."/>
            <person name="Liber J."/>
            <person name="Desiro A."/>
            <person name="Na H."/>
            <person name="Kennedy M."/>
            <person name="Barry K."/>
            <person name="Grigoriev I.V."/>
            <person name="Miller A.N."/>
            <person name="O'Donnell K."/>
            <person name="Stajich J.E."/>
            <person name="Bonito G."/>
        </authorList>
    </citation>
    <scope>NUCLEOTIDE SEQUENCE</scope>
    <source>
        <strain evidence="2">NVP1</strain>
    </source>
</reference>
<dbReference type="Proteomes" id="UP000696485">
    <property type="component" value="Unassembled WGS sequence"/>
</dbReference>
<gene>
    <name evidence="2" type="primary">TCF25</name>
    <name evidence="2" type="ORF">BG006_010943</name>
</gene>
<feature type="compositionally biased region" description="Acidic residues" evidence="1">
    <location>
        <begin position="35"/>
        <end position="46"/>
    </location>
</feature>